<organism evidence="5 6">
    <name type="scientific">Eoetvoesiella caeni</name>
    <dbReference type="NCBI Taxonomy" id="645616"/>
    <lineage>
        <taxon>Bacteria</taxon>
        <taxon>Pseudomonadati</taxon>
        <taxon>Pseudomonadota</taxon>
        <taxon>Betaproteobacteria</taxon>
        <taxon>Burkholderiales</taxon>
        <taxon>Alcaligenaceae</taxon>
        <taxon>Eoetvoesiella</taxon>
    </lineage>
</organism>
<dbReference type="CDD" id="cd06532">
    <property type="entry name" value="Glyco_transf_25"/>
    <property type="match status" value="1"/>
</dbReference>
<evidence type="ECO:0000256" key="1">
    <source>
        <dbReference type="ARBA" id="ARBA00005068"/>
    </source>
</evidence>
<sequence>MNRLTNGYAAQHHSNRLSLIHSFRPGDCDDVSTSPTGRLHLVNCSASIITREAYTVPPKIYVINLVAAQDRQAFMRQQLQPLDVPFEFFDAIHGTQNPDHYLFKKYNNTKRTRLRGANSSLKLSQLGCFASHYLLWEKCVQGSEPIIVLEDDAILLPTFIQFIEDADKFANHYDLVWMQPSRKVANQTGHPLERIGAFTVKKFAKGFAGATGYLVTPNAAQALLDYSVEWLYPVDNTMDRFYDHKIEAIGLDPACLTQDDNFQSFINEPDFVHKRTLQDTIRHEYANLKDNLRRVSHNVAFLIGRKITGILARLWCPQLCASSGRHHTTMPTSDAEHKDTAQALHLLSEPADSAGPLPLRNTDKVIQ</sequence>
<evidence type="ECO:0000256" key="2">
    <source>
        <dbReference type="ARBA" id="ARBA00005222"/>
    </source>
</evidence>
<keyword evidence="3" id="KW-0448">Lipopolysaccharide biosynthesis</keyword>
<dbReference type="AlphaFoldDB" id="A0A366HGC1"/>
<evidence type="ECO:0000313" key="6">
    <source>
        <dbReference type="Proteomes" id="UP000253628"/>
    </source>
</evidence>
<dbReference type="GO" id="GO:0009103">
    <property type="term" value="P:lipopolysaccharide biosynthetic process"/>
    <property type="evidence" value="ECO:0007669"/>
    <property type="project" value="UniProtKB-KW"/>
</dbReference>
<dbReference type="UniPathway" id="UPA00820"/>
<dbReference type="EMBL" id="QNRQ01000002">
    <property type="protein sequence ID" value="RBP41704.1"/>
    <property type="molecule type" value="Genomic_DNA"/>
</dbReference>
<evidence type="ECO:0000259" key="4">
    <source>
        <dbReference type="Pfam" id="PF01755"/>
    </source>
</evidence>
<comment type="pathway">
    <text evidence="1">Bacterial outer membrane biogenesis; lipooligosaccharide biosynthesis.</text>
</comment>
<comment type="pathway">
    <text evidence="2">Glycan metabolism; lacto-N-neotetraose biosynthesis.</text>
</comment>
<proteinExistence type="predicted"/>
<reference evidence="5 6" key="1">
    <citation type="submission" date="2018-06" db="EMBL/GenBank/DDBJ databases">
        <title>Genomic Encyclopedia of Type Strains, Phase IV (KMG-IV): sequencing the most valuable type-strain genomes for metagenomic binning, comparative biology and taxonomic classification.</title>
        <authorList>
            <person name="Goeker M."/>
        </authorList>
    </citation>
    <scope>NUCLEOTIDE SEQUENCE [LARGE SCALE GENOMIC DNA]</scope>
    <source>
        <strain evidence="5 6">DSM 25520</strain>
    </source>
</reference>
<dbReference type="Proteomes" id="UP000253628">
    <property type="component" value="Unassembled WGS sequence"/>
</dbReference>
<dbReference type="UniPathway" id="UPA00501"/>
<protein>
    <submittedName>
        <fullName evidence="5">GR25 family glycosyltransferase involved in LPS biosynthesis</fullName>
    </submittedName>
</protein>
<keyword evidence="5" id="KW-0808">Transferase</keyword>
<accession>A0A366HGC1</accession>
<comment type="caution">
    <text evidence="5">The sequence shown here is derived from an EMBL/GenBank/DDBJ whole genome shotgun (WGS) entry which is preliminary data.</text>
</comment>
<feature type="domain" description="Glycosyl transferase family 25" evidence="4">
    <location>
        <begin position="59"/>
        <end position="238"/>
    </location>
</feature>
<name>A0A366HGC1_9BURK</name>
<evidence type="ECO:0000313" key="5">
    <source>
        <dbReference type="EMBL" id="RBP41704.1"/>
    </source>
</evidence>
<dbReference type="GO" id="GO:0016740">
    <property type="term" value="F:transferase activity"/>
    <property type="evidence" value="ECO:0007669"/>
    <property type="project" value="UniProtKB-KW"/>
</dbReference>
<gene>
    <name evidence="5" type="ORF">DFR37_10283</name>
</gene>
<dbReference type="Pfam" id="PF01755">
    <property type="entry name" value="Glyco_transf_25"/>
    <property type="match status" value="1"/>
</dbReference>
<dbReference type="InterPro" id="IPR002654">
    <property type="entry name" value="Glyco_trans_25"/>
</dbReference>
<keyword evidence="6" id="KW-1185">Reference proteome</keyword>
<evidence type="ECO:0000256" key="3">
    <source>
        <dbReference type="ARBA" id="ARBA00022985"/>
    </source>
</evidence>